<evidence type="ECO:0000313" key="1">
    <source>
        <dbReference type="EMBL" id="SVD66323.1"/>
    </source>
</evidence>
<organism evidence="1">
    <name type="scientific">marine metagenome</name>
    <dbReference type="NCBI Taxonomy" id="408172"/>
    <lineage>
        <taxon>unclassified sequences</taxon>
        <taxon>metagenomes</taxon>
        <taxon>ecological metagenomes</taxon>
    </lineage>
</organism>
<reference evidence="1" key="1">
    <citation type="submission" date="2018-05" db="EMBL/GenBank/DDBJ databases">
        <authorList>
            <person name="Lanie J.A."/>
            <person name="Ng W.-L."/>
            <person name="Kazmierczak K.M."/>
            <person name="Andrzejewski T.M."/>
            <person name="Davidsen T.M."/>
            <person name="Wayne K.J."/>
            <person name="Tettelin H."/>
            <person name="Glass J.I."/>
            <person name="Rusch D."/>
            <person name="Podicherti R."/>
            <person name="Tsui H.-C.T."/>
            <person name="Winkler M.E."/>
        </authorList>
    </citation>
    <scope>NUCLEOTIDE SEQUENCE</scope>
</reference>
<sequence length="45" mass="5467">MLKFFYKDIDSLFWLDYFCRKSANAISYVYKISKSGRGKINFVFR</sequence>
<protein>
    <submittedName>
        <fullName evidence="1">Uncharacterized protein</fullName>
    </submittedName>
</protein>
<dbReference type="AlphaFoldDB" id="A0A382X5W7"/>
<gene>
    <name evidence="1" type="ORF">METZ01_LOCUS419177</name>
</gene>
<feature type="non-terminal residue" evidence="1">
    <location>
        <position position="45"/>
    </location>
</feature>
<name>A0A382X5W7_9ZZZZ</name>
<proteinExistence type="predicted"/>
<dbReference type="EMBL" id="UINC01165110">
    <property type="protein sequence ID" value="SVD66323.1"/>
    <property type="molecule type" value="Genomic_DNA"/>
</dbReference>
<accession>A0A382X5W7</accession>